<evidence type="ECO:0000313" key="1">
    <source>
        <dbReference type="EMBL" id="KGR78554.1"/>
    </source>
</evidence>
<proteinExistence type="predicted"/>
<organism evidence="1 2">
    <name type="scientific">Ureibacillus manganicus DSM 26584</name>
    <dbReference type="NCBI Taxonomy" id="1384049"/>
    <lineage>
        <taxon>Bacteria</taxon>
        <taxon>Bacillati</taxon>
        <taxon>Bacillota</taxon>
        <taxon>Bacilli</taxon>
        <taxon>Bacillales</taxon>
        <taxon>Caryophanaceae</taxon>
        <taxon>Ureibacillus</taxon>
    </lineage>
</organism>
<dbReference type="eggNOG" id="ENOG5034B2D">
    <property type="taxonomic scope" value="Bacteria"/>
</dbReference>
<evidence type="ECO:0000313" key="2">
    <source>
        <dbReference type="Proteomes" id="UP000030416"/>
    </source>
</evidence>
<accession>A0A0A3I1E4</accession>
<reference evidence="1 2" key="1">
    <citation type="submission" date="2014-02" db="EMBL/GenBank/DDBJ databases">
        <title>Draft genome sequence of Lysinibacillus manganicus DSM 26584T.</title>
        <authorList>
            <person name="Zhang F."/>
            <person name="Wang G."/>
            <person name="Zhang L."/>
        </authorList>
    </citation>
    <scope>NUCLEOTIDE SEQUENCE [LARGE SCALE GENOMIC DNA]</scope>
    <source>
        <strain evidence="1 2">DSM 26584</strain>
    </source>
</reference>
<protein>
    <submittedName>
        <fullName evidence="1">Uncharacterized protein</fullName>
    </submittedName>
</protein>
<dbReference type="OrthoDB" id="2453306at2"/>
<sequence>MGNLMNLSLPRLFELDELEVLHILRSSENDKMGILVASDFNNTTYKFIIRLYLVGKVDENYEVNKEIDAFMFRTQEEAVSFADELPLMTATDLLLCINKIK</sequence>
<dbReference type="EMBL" id="JPVN01000011">
    <property type="protein sequence ID" value="KGR78554.1"/>
    <property type="molecule type" value="Genomic_DNA"/>
</dbReference>
<keyword evidence="2" id="KW-1185">Reference proteome</keyword>
<name>A0A0A3I1E4_9BACL</name>
<dbReference type="AlphaFoldDB" id="A0A0A3I1E4"/>
<gene>
    <name evidence="1" type="ORF">CD29_10940</name>
</gene>
<comment type="caution">
    <text evidence="1">The sequence shown here is derived from an EMBL/GenBank/DDBJ whole genome shotgun (WGS) entry which is preliminary data.</text>
</comment>
<dbReference type="STRING" id="1384049.CD29_10940"/>
<dbReference type="Proteomes" id="UP000030416">
    <property type="component" value="Unassembled WGS sequence"/>
</dbReference>
<dbReference type="RefSeq" id="WP_036186303.1">
    <property type="nucleotide sequence ID" value="NZ_AVDA01000011.1"/>
</dbReference>